<dbReference type="GO" id="GO:0006189">
    <property type="term" value="P:'de novo' IMP biosynthetic process"/>
    <property type="evidence" value="ECO:0007669"/>
    <property type="project" value="UniProtKB-UniRule"/>
</dbReference>
<dbReference type="InterPro" id="IPR004607">
    <property type="entry name" value="GART"/>
</dbReference>
<keyword evidence="3 6" id="KW-0658">Purine biosynthesis</keyword>
<dbReference type="NCBIfam" id="TIGR00639">
    <property type="entry name" value="PurN"/>
    <property type="match status" value="1"/>
</dbReference>
<dbReference type="PROSITE" id="PS00373">
    <property type="entry name" value="GART"/>
    <property type="match status" value="1"/>
</dbReference>
<evidence type="ECO:0000256" key="3">
    <source>
        <dbReference type="ARBA" id="ARBA00022755"/>
    </source>
</evidence>
<dbReference type="AlphaFoldDB" id="A0A223SBU7"/>
<feature type="region of interest" description="Disordered" evidence="7">
    <location>
        <begin position="196"/>
        <end position="217"/>
    </location>
</feature>
<keyword evidence="11" id="KW-1185">Reference proteome</keyword>
<dbReference type="KEGG" id="ngv:CDO52_24685"/>
<feature type="binding site" evidence="6">
    <location>
        <position position="66"/>
    </location>
    <ligand>
        <name>(6R)-10-formyltetrahydrofolate</name>
        <dbReference type="ChEBI" id="CHEBI:195366"/>
    </ligand>
</feature>
<protein>
    <recommendedName>
        <fullName evidence="6">Phosphoribosylglycinamide formyltransferase</fullName>
        <ecNumber evidence="6">2.1.2.2</ecNumber>
    </recommendedName>
    <alternativeName>
        <fullName evidence="6">5'-phosphoribosylglycinamide transformylase</fullName>
    </alternativeName>
    <alternativeName>
        <fullName evidence="6">GAR transformylase</fullName>
        <shortName evidence="6">GART</shortName>
    </alternativeName>
</protein>
<dbReference type="GO" id="GO:0004644">
    <property type="term" value="F:phosphoribosylglycinamide formyltransferase activity"/>
    <property type="evidence" value="ECO:0007669"/>
    <property type="project" value="UniProtKB-UniRule"/>
</dbReference>
<feature type="signal peptide" evidence="8">
    <location>
        <begin position="1"/>
        <end position="17"/>
    </location>
</feature>
<evidence type="ECO:0000313" key="10">
    <source>
        <dbReference type="EMBL" id="ASU85572.1"/>
    </source>
</evidence>
<feature type="active site" description="Proton donor" evidence="6">
    <location>
        <position position="108"/>
    </location>
</feature>
<dbReference type="Pfam" id="PF00551">
    <property type="entry name" value="Formyl_trans_N"/>
    <property type="match status" value="1"/>
</dbReference>
<evidence type="ECO:0000256" key="1">
    <source>
        <dbReference type="ARBA" id="ARBA00005054"/>
    </source>
</evidence>
<keyword evidence="8" id="KW-0732">Signal</keyword>
<evidence type="ECO:0000256" key="5">
    <source>
        <dbReference type="ARBA" id="ARBA00047664"/>
    </source>
</evidence>
<dbReference type="PANTHER" id="PTHR43369:SF2">
    <property type="entry name" value="PHOSPHORIBOSYLGLYCINAMIDE FORMYLTRANSFERASE"/>
    <property type="match status" value="1"/>
</dbReference>
<dbReference type="CDD" id="cd08645">
    <property type="entry name" value="FMT_core_GART"/>
    <property type="match status" value="1"/>
</dbReference>
<dbReference type="EMBL" id="CP022753">
    <property type="protein sequence ID" value="ASU85572.1"/>
    <property type="molecule type" value="Genomic_DNA"/>
</dbReference>
<feature type="chain" id="PRO_5039384027" description="Phosphoribosylglycinamide formyltransferase" evidence="8">
    <location>
        <begin position="18"/>
        <end position="217"/>
    </location>
</feature>
<evidence type="ECO:0000256" key="4">
    <source>
        <dbReference type="ARBA" id="ARBA00038440"/>
    </source>
</evidence>
<dbReference type="FunFam" id="3.40.50.170:FF:000008">
    <property type="entry name" value="Phosphoribosylglycinamide formyltransferase"/>
    <property type="match status" value="1"/>
</dbReference>
<feature type="binding site" evidence="6">
    <location>
        <begin position="91"/>
        <end position="94"/>
    </location>
    <ligand>
        <name>(6R)-10-formyltetrahydrofolate</name>
        <dbReference type="ChEBI" id="CHEBI:195366"/>
    </ligand>
</feature>
<feature type="binding site" evidence="6">
    <location>
        <position position="106"/>
    </location>
    <ligand>
        <name>(6R)-10-formyltetrahydrofolate</name>
        <dbReference type="ChEBI" id="CHEBI:195366"/>
    </ligand>
</feature>
<accession>A0A223SBU7</accession>
<dbReference type="HAMAP" id="MF_01930">
    <property type="entry name" value="PurN"/>
    <property type="match status" value="1"/>
</dbReference>
<dbReference type="InterPro" id="IPR002376">
    <property type="entry name" value="Formyl_transf_N"/>
</dbReference>
<sequence>MSARVVVLISGTGSNMAALLDAAADPGYGADVVAVGADRASAAGIDLAKQAGVPTFVTPFRAYPDRDQWNTALAEEIARFEPDIVVSAGFMRILGPAVLSRFTVINLHPALLPSFPGAHAVREALAHGVKVTGATIHFVDAGVDTGPIIDQVTVRVEPDDDERSLHERIKRVERTMLVDVVGRLARDGWTLDKRHVRLGSPEPGPEQAPGYVAEENR</sequence>
<comment type="similarity">
    <text evidence="4 6">Belongs to the GART family.</text>
</comment>
<dbReference type="InterPro" id="IPR001555">
    <property type="entry name" value="GART_AS"/>
</dbReference>
<dbReference type="OrthoDB" id="9806170at2"/>
<comment type="pathway">
    <text evidence="1 6">Purine metabolism; IMP biosynthesis via de novo pathway; N(2)-formyl-N(1)-(5-phospho-D-ribosyl)glycinamide from N(1)-(5-phospho-D-ribosyl)glycinamide (10-formyl THF route): step 1/1.</text>
</comment>
<dbReference type="Proteomes" id="UP000215005">
    <property type="component" value="Chromosome"/>
</dbReference>
<evidence type="ECO:0000259" key="9">
    <source>
        <dbReference type="Pfam" id="PF00551"/>
    </source>
</evidence>
<feature type="site" description="Raises pKa of active site His" evidence="6">
    <location>
        <position position="144"/>
    </location>
</feature>
<evidence type="ECO:0000313" key="11">
    <source>
        <dbReference type="Proteomes" id="UP000215005"/>
    </source>
</evidence>
<reference evidence="10 11" key="1">
    <citation type="submission" date="2017-08" db="EMBL/GenBank/DDBJ databases">
        <title>The complete genome sequence of Nocardiopsis gilva YIM 90087.</title>
        <authorList>
            <person name="Yin M."/>
            <person name="Tang S."/>
        </authorList>
    </citation>
    <scope>NUCLEOTIDE SEQUENCE [LARGE SCALE GENOMIC DNA]</scope>
    <source>
        <strain evidence="10 11">YIM 90087</strain>
    </source>
</reference>
<proteinExistence type="inferred from homology"/>
<comment type="function">
    <text evidence="6">Catalyzes the transfer of a formyl group from 10-formyltetrahydrofolate to 5-phospho-ribosyl-glycinamide (GAR), producing 5-phospho-ribosyl-N-formylglycinamide (FGAR) and tetrahydrofolate.</text>
</comment>
<dbReference type="PANTHER" id="PTHR43369">
    <property type="entry name" value="PHOSPHORIBOSYLGLYCINAMIDE FORMYLTRANSFERASE"/>
    <property type="match status" value="1"/>
</dbReference>
<dbReference type="GO" id="GO:0005829">
    <property type="term" value="C:cytosol"/>
    <property type="evidence" value="ECO:0007669"/>
    <property type="project" value="TreeGrafter"/>
</dbReference>
<evidence type="ECO:0000256" key="2">
    <source>
        <dbReference type="ARBA" id="ARBA00022679"/>
    </source>
</evidence>
<dbReference type="EC" id="2.1.2.2" evidence="6"/>
<dbReference type="RefSeq" id="WP_083919879.1">
    <property type="nucleotide sequence ID" value="NZ_ANBG01000199.1"/>
</dbReference>
<gene>
    <name evidence="6" type="primary">purN</name>
    <name evidence="10" type="ORF">CDO52_24685</name>
</gene>
<feature type="domain" description="Formyl transferase N-terminal" evidence="9">
    <location>
        <begin position="4"/>
        <end position="181"/>
    </location>
</feature>
<dbReference type="InterPro" id="IPR036477">
    <property type="entry name" value="Formyl_transf_N_sf"/>
</dbReference>
<name>A0A223SBU7_9ACTN</name>
<dbReference type="Gene3D" id="3.40.50.170">
    <property type="entry name" value="Formyl transferase, N-terminal domain"/>
    <property type="match status" value="1"/>
</dbReference>
<evidence type="ECO:0000256" key="7">
    <source>
        <dbReference type="SAM" id="MobiDB-lite"/>
    </source>
</evidence>
<organism evidence="10 11">
    <name type="scientific">Nocardiopsis gilva YIM 90087</name>
    <dbReference type="NCBI Taxonomy" id="1235441"/>
    <lineage>
        <taxon>Bacteria</taxon>
        <taxon>Bacillati</taxon>
        <taxon>Actinomycetota</taxon>
        <taxon>Actinomycetes</taxon>
        <taxon>Streptosporangiales</taxon>
        <taxon>Nocardiopsidaceae</taxon>
        <taxon>Nocardiopsis</taxon>
    </lineage>
</organism>
<comment type="catalytic activity">
    <reaction evidence="5 6">
        <text>N(1)-(5-phospho-beta-D-ribosyl)glycinamide + (6R)-10-formyltetrahydrofolate = N(2)-formyl-N(1)-(5-phospho-beta-D-ribosyl)glycinamide + (6S)-5,6,7,8-tetrahydrofolate + H(+)</text>
        <dbReference type="Rhea" id="RHEA:15053"/>
        <dbReference type="ChEBI" id="CHEBI:15378"/>
        <dbReference type="ChEBI" id="CHEBI:57453"/>
        <dbReference type="ChEBI" id="CHEBI:143788"/>
        <dbReference type="ChEBI" id="CHEBI:147286"/>
        <dbReference type="ChEBI" id="CHEBI:195366"/>
        <dbReference type="EC" id="2.1.2.2"/>
    </reaction>
</comment>
<keyword evidence="2 6" id="KW-0808">Transferase</keyword>
<evidence type="ECO:0000256" key="8">
    <source>
        <dbReference type="SAM" id="SignalP"/>
    </source>
</evidence>
<dbReference type="SUPFAM" id="SSF53328">
    <property type="entry name" value="Formyltransferase"/>
    <property type="match status" value="1"/>
</dbReference>
<feature type="binding site" evidence="6">
    <location>
        <begin position="13"/>
        <end position="15"/>
    </location>
    <ligand>
        <name>N(1)-(5-phospho-beta-D-ribosyl)glycinamide</name>
        <dbReference type="ChEBI" id="CHEBI:143788"/>
    </ligand>
</feature>
<evidence type="ECO:0000256" key="6">
    <source>
        <dbReference type="HAMAP-Rule" id="MF_01930"/>
    </source>
</evidence>
<dbReference type="UniPathway" id="UPA00074">
    <property type="reaction ID" value="UER00126"/>
</dbReference>